<comment type="subcellular location">
    <subcellularLocation>
        <location evidence="1">Cell membrane</location>
        <topology evidence="1">Multi-pass membrane protein</topology>
    </subcellularLocation>
</comment>
<feature type="transmembrane region" description="Helical" evidence="6">
    <location>
        <begin position="124"/>
        <end position="141"/>
    </location>
</feature>
<dbReference type="PANTHER" id="PTHR40064">
    <property type="entry name" value="MEMBRANE PROTEIN-RELATED"/>
    <property type="match status" value="1"/>
</dbReference>
<dbReference type="STRING" id="306540.SAMN05421839_11310"/>
<keyword evidence="2" id="KW-1003">Cell membrane</keyword>
<dbReference type="InterPro" id="IPR038323">
    <property type="entry name" value="ArAE_1_C_sf"/>
</dbReference>
<dbReference type="OrthoDB" id="357521at2"/>
<evidence type="ECO:0000256" key="5">
    <source>
        <dbReference type="ARBA" id="ARBA00023136"/>
    </source>
</evidence>
<dbReference type="Proteomes" id="UP000242243">
    <property type="component" value="Unassembled WGS sequence"/>
</dbReference>
<dbReference type="GO" id="GO:0005886">
    <property type="term" value="C:plasma membrane"/>
    <property type="evidence" value="ECO:0007669"/>
    <property type="project" value="UniProtKB-SubCell"/>
</dbReference>
<evidence type="ECO:0000313" key="11">
    <source>
        <dbReference type="Proteomes" id="UP000321547"/>
    </source>
</evidence>
<dbReference type="RefSeq" id="WP_089831507.1">
    <property type="nucleotide sequence ID" value="NZ_BJWI01000014.1"/>
</dbReference>
<evidence type="ECO:0000256" key="3">
    <source>
        <dbReference type="ARBA" id="ARBA00022692"/>
    </source>
</evidence>
<evidence type="ECO:0000313" key="8">
    <source>
        <dbReference type="EMBL" id="GEM01697.1"/>
    </source>
</evidence>
<keyword evidence="5 6" id="KW-0472">Membrane</keyword>
<reference evidence="8 11" key="2">
    <citation type="submission" date="2019-07" db="EMBL/GenBank/DDBJ databases">
        <title>Whole genome shotgun sequence of Halolactibacillus halophilus NBRC 100868.</title>
        <authorList>
            <person name="Hosoyama A."/>
            <person name="Uohara A."/>
            <person name="Ohji S."/>
            <person name="Ichikawa N."/>
        </authorList>
    </citation>
    <scope>NUCLEOTIDE SEQUENCE [LARGE SCALE GENOMIC DNA]</scope>
    <source>
        <strain evidence="8 11">NBRC 100868</strain>
    </source>
</reference>
<evidence type="ECO:0000256" key="1">
    <source>
        <dbReference type="ARBA" id="ARBA00004651"/>
    </source>
</evidence>
<dbReference type="Gene3D" id="1.20.120.940">
    <property type="entry name" value="Putative aromatic acid exporter, C-terminal domain"/>
    <property type="match status" value="1"/>
</dbReference>
<name>A0A1I5P6A6_9BACI</name>
<protein>
    <submittedName>
        <fullName evidence="9">Uncharacterized membrane protein YgaE, UPF0421/DUF939 family</fullName>
    </submittedName>
</protein>
<dbReference type="EMBL" id="FOXC01000013">
    <property type="protein sequence ID" value="SFP29612.1"/>
    <property type="molecule type" value="Genomic_DNA"/>
</dbReference>
<sequence length="317" mass="36590">MQIGYRTLKTAIAAPAAVWIAEMLHLNSYGSAGIIAVLCIQPTRKQSFLTAWHRIAAGLLSMVYAYVIFEWIGYSPLTIGLLLLLFIPVTNKFHITPGIVTSLVILFHFYAARRVDLEIVINESLIMFIGIGVALLLNLYMPNLDNLFIELRKDVEANYQTFFRSIASYLRGESTMVNTAVLEDTKKVLKEADDLVRRDLENSFSKSTSYLRRYFSMRDIQRHSLERMHKVIRPQMVSVKQAKLIADLFDDLADAIYPENSVEYHINYVDELLERFEKQDLPKTREEFEIRADLFQLLNEIDHYLAIKNQTVKDVLD</sequence>
<dbReference type="EMBL" id="BJWI01000014">
    <property type="protein sequence ID" value="GEM01697.1"/>
    <property type="molecule type" value="Genomic_DNA"/>
</dbReference>
<keyword evidence="4 6" id="KW-1133">Transmembrane helix</keyword>
<evidence type="ECO:0000256" key="4">
    <source>
        <dbReference type="ARBA" id="ARBA00022989"/>
    </source>
</evidence>
<organism evidence="9 10">
    <name type="scientific">Halolactibacillus halophilus</name>
    <dbReference type="NCBI Taxonomy" id="306540"/>
    <lineage>
        <taxon>Bacteria</taxon>
        <taxon>Bacillati</taxon>
        <taxon>Bacillota</taxon>
        <taxon>Bacilli</taxon>
        <taxon>Bacillales</taxon>
        <taxon>Bacillaceae</taxon>
        <taxon>Halolactibacillus</taxon>
    </lineage>
</organism>
<dbReference type="Pfam" id="PF06081">
    <property type="entry name" value="ArAE_1"/>
    <property type="match status" value="1"/>
</dbReference>
<evidence type="ECO:0000313" key="10">
    <source>
        <dbReference type="Proteomes" id="UP000242243"/>
    </source>
</evidence>
<evidence type="ECO:0000256" key="2">
    <source>
        <dbReference type="ARBA" id="ARBA00022475"/>
    </source>
</evidence>
<dbReference type="InterPro" id="IPR021062">
    <property type="entry name" value="ArAE_1_C"/>
</dbReference>
<feature type="transmembrane region" description="Helical" evidence="6">
    <location>
        <begin position="93"/>
        <end position="112"/>
    </location>
</feature>
<evidence type="ECO:0000256" key="6">
    <source>
        <dbReference type="SAM" id="Phobius"/>
    </source>
</evidence>
<dbReference type="InterPro" id="IPR010343">
    <property type="entry name" value="ArAE_1"/>
</dbReference>
<dbReference type="PANTHER" id="PTHR40064:SF1">
    <property type="entry name" value="MEMBRANE PROTEIN"/>
    <property type="match status" value="1"/>
</dbReference>
<dbReference type="Pfam" id="PF11728">
    <property type="entry name" value="ArAE_1_C"/>
    <property type="match status" value="1"/>
</dbReference>
<keyword evidence="11" id="KW-1185">Reference proteome</keyword>
<accession>A0A1I5P6A6</accession>
<evidence type="ECO:0000313" key="9">
    <source>
        <dbReference type="EMBL" id="SFP29612.1"/>
    </source>
</evidence>
<feature type="domain" description="Putative aromatic acid exporter C-terminal" evidence="7">
    <location>
        <begin position="148"/>
        <end position="309"/>
    </location>
</feature>
<dbReference type="InterPro" id="IPR052984">
    <property type="entry name" value="UPF0421"/>
</dbReference>
<proteinExistence type="predicted"/>
<evidence type="ECO:0000259" key="7">
    <source>
        <dbReference type="Pfam" id="PF11728"/>
    </source>
</evidence>
<reference evidence="9 10" key="1">
    <citation type="submission" date="2016-10" db="EMBL/GenBank/DDBJ databases">
        <authorList>
            <person name="de Groot N.N."/>
        </authorList>
    </citation>
    <scope>NUCLEOTIDE SEQUENCE [LARGE SCALE GENOMIC DNA]</scope>
    <source>
        <strain evidence="9 10">DSM 17073</strain>
    </source>
</reference>
<keyword evidence="3 6" id="KW-0812">Transmembrane</keyword>
<dbReference type="Proteomes" id="UP000321547">
    <property type="component" value="Unassembled WGS sequence"/>
</dbReference>
<dbReference type="AlphaFoldDB" id="A0A1I5P6A6"/>
<gene>
    <name evidence="8" type="ORF">HHA03_12290</name>
    <name evidence="9" type="ORF">SAMN05421839_11310</name>
</gene>